<dbReference type="InterPro" id="IPR001107">
    <property type="entry name" value="Band_7"/>
</dbReference>
<dbReference type="SMART" id="SM00244">
    <property type="entry name" value="PHB"/>
    <property type="match status" value="1"/>
</dbReference>
<dbReference type="InterPro" id="IPR036013">
    <property type="entry name" value="Band_7/SPFH_dom_sf"/>
</dbReference>
<gene>
    <name evidence="3" type="ORF">C2E20_1085</name>
</gene>
<keyword evidence="4" id="KW-1185">Reference proteome</keyword>
<feature type="region of interest" description="Disordered" evidence="1">
    <location>
        <begin position="262"/>
        <end position="301"/>
    </location>
</feature>
<sequence>MGIKFSQTAAVPLSGTKAASQPRRTNGKLRRLRCCTAVDEGSVEVIERFGGFRRIARPGFNCVMCCFGEGVAGRLSTAVQHQEASRGLRGSAVQAEVKTSDGVFVELVFSVQFRAAPDRLYAAFYSLQDPTAQVTSYVLDALGTAVSHLAVDDLFANKVKLIGEVRRGLDAVLHAHGYQIEDCLITALAPIQSVREAMSNVIAAQRQRVAAAEQGEADKLRTVKHAEASAESKYLQVGGIRSEDLAFPEPPPRDDTAALEAAGATQTPMPEDGQQPEGRGGDSGTSGKWQPRGGAPTGTARVQEAGWQQRVARKAPGPPAAEALSKPLLGGEWAGGGVGTAVRVAQPALLAPHAPPTPSRGGAPSKGAASGAASGARAAAGALGF</sequence>
<evidence type="ECO:0000313" key="4">
    <source>
        <dbReference type="Proteomes" id="UP000239649"/>
    </source>
</evidence>
<dbReference type="SUPFAM" id="SSF117892">
    <property type="entry name" value="Band 7/SPFH domain"/>
    <property type="match status" value="1"/>
</dbReference>
<protein>
    <submittedName>
        <fullName evidence="3">Hypersensitive-induced response 3-like</fullName>
    </submittedName>
</protein>
<evidence type="ECO:0000256" key="1">
    <source>
        <dbReference type="SAM" id="MobiDB-lite"/>
    </source>
</evidence>
<dbReference type="InterPro" id="IPR050710">
    <property type="entry name" value="Band7/mec-2_domain"/>
</dbReference>
<dbReference type="EMBL" id="LHPF02000002">
    <property type="protein sequence ID" value="PSC75561.1"/>
    <property type="molecule type" value="Genomic_DNA"/>
</dbReference>
<name>A0A2P6VN82_9CHLO</name>
<proteinExistence type="predicted"/>
<dbReference type="PANTHER" id="PTHR43327:SF10">
    <property type="entry name" value="STOMATIN-LIKE PROTEIN 2, MITOCHONDRIAL"/>
    <property type="match status" value="1"/>
</dbReference>
<comment type="caution">
    <text evidence="3">The sequence shown here is derived from an EMBL/GenBank/DDBJ whole genome shotgun (WGS) entry which is preliminary data.</text>
</comment>
<dbReference type="AlphaFoldDB" id="A0A2P6VN82"/>
<feature type="region of interest" description="Disordered" evidence="1">
    <location>
        <begin position="349"/>
        <end position="385"/>
    </location>
</feature>
<reference evidence="3 4" key="1">
    <citation type="journal article" date="2018" name="Plant J.">
        <title>Genome sequences of Chlorella sorokiniana UTEX 1602 and Micractinium conductrix SAG 241.80: implications to maltose excretion by a green alga.</title>
        <authorList>
            <person name="Arriola M.B."/>
            <person name="Velmurugan N."/>
            <person name="Zhang Y."/>
            <person name="Plunkett M.H."/>
            <person name="Hondzo H."/>
            <person name="Barney B.M."/>
        </authorList>
    </citation>
    <scope>NUCLEOTIDE SEQUENCE [LARGE SCALE GENOMIC DNA]</scope>
    <source>
        <strain evidence="3 4">SAG 241.80</strain>
    </source>
</reference>
<dbReference type="OrthoDB" id="514649at2759"/>
<dbReference type="PANTHER" id="PTHR43327">
    <property type="entry name" value="STOMATIN-LIKE PROTEIN 2, MITOCHONDRIAL"/>
    <property type="match status" value="1"/>
</dbReference>
<organism evidence="3 4">
    <name type="scientific">Micractinium conductrix</name>
    <dbReference type="NCBI Taxonomy" id="554055"/>
    <lineage>
        <taxon>Eukaryota</taxon>
        <taxon>Viridiplantae</taxon>
        <taxon>Chlorophyta</taxon>
        <taxon>core chlorophytes</taxon>
        <taxon>Trebouxiophyceae</taxon>
        <taxon>Chlorellales</taxon>
        <taxon>Chlorellaceae</taxon>
        <taxon>Chlorella clade</taxon>
        <taxon>Micractinium</taxon>
    </lineage>
</organism>
<evidence type="ECO:0000259" key="2">
    <source>
        <dbReference type="SMART" id="SM00244"/>
    </source>
</evidence>
<dbReference type="Gene3D" id="3.30.479.30">
    <property type="entry name" value="Band 7 domain"/>
    <property type="match status" value="1"/>
</dbReference>
<dbReference type="STRING" id="554055.A0A2P6VN82"/>
<evidence type="ECO:0000313" key="3">
    <source>
        <dbReference type="EMBL" id="PSC75561.1"/>
    </source>
</evidence>
<dbReference type="Proteomes" id="UP000239649">
    <property type="component" value="Unassembled WGS sequence"/>
</dbReference>
<accession>A0A2P6VN82</accession>
<dbReference type="Pfam" id="PF01145">
    <property type="entry name" value="Band_7"/>
    <property type="match status" value="1"/>
</dbReference>
<feature type="compositionally biased region" description="Low complexity" evidence="1">
    <location>
        <begin position="359"/>
        <end position="385"/>
    </location>
</feature>
<feature type="domain" description="Band 7" evidence="2">
    <location>
        <begin position="33"/>
        <end position="202"/>
    </location>
</feature>